<evidence type="ECO:0000313" key="2">
    <source>
        <dbReference type="EMBL" id="SDE27512.1"/>
    </source>
</evidence>
<dbReference type="EMBL" id="FNAE01000002">
    <property type="protein sequence ID" value="SDE27512.1"/>
    <property type="molecule type" value="Genomic_DNA"/>
</dbReference>
<protein>
    <submittedName>
        <fullName evidence="2">Type IV secretory pathway, VirJ component</fullName>
    </submittedName>
</protein>
<name>A0A1G7BKR8_9GAMM</name>
<dbReference type="AlphaFoldDB" id="A0A1G7BKR8"/>
<dbReference type="InterPro" id="IPR029058">
    <property type="entry name" value="AB_hydrolase_fold"/>
</dbReference>
<reference evidence="2 3" key="1">
    <citation type="submission" date="2016-10" db="EMBL/GenBank/DDBJ databases">
        <authorList>
            <person name="de Groot N.N."/>
        </authorList>
    </citation>
    <scope>NUCLEOTIDE SEQUENCE [LARGE SCALE GENOMIC DNA]</scope>
    <source>
        <strain evidence="2 3">JCM 10630</strain>
    </source>
</reference>
<evidence type="ECO:0000313" key="3">
    <source>
        <dbReference type="Proteomes" id="UP000182413"/>
    </source>
</evidence>
<gene>
    <name evidence="2" type="ORF">SAMN05216575_102269</name>
</gene>
<evidence type="ECO:0000259" key="1">
    <source>
        <dbReference type="Pfam" id="PF06057"/>
    </source>
</evidence>
<dbReference type="InterPro" id="IPR010333">
    <property type="entry name" value="VirJ"/>
</dbReference>
<dbReference type="InterPro" id="IPR011225">
    <property type="entry name" value="IV_sec_VirJ"/>
</dbReference>
<feature type="domain" description="Bacterial virulence" evidence="1">
    <location>
        <begin position="226"/>
        <end position="414"/>
    </location>
</feature>
<dbReference type="Pfam" id="PF06057">
    <property type="entry name" value="VirJ"/>
    <property type="match status" value="1"/>
</dbReference>
<sequence>MSKMTRRLGALLLVVALAAGAAGWWWSMHAAVHLQTLQIQGKSALLLSQGEARQRVLLIAPTEQALDEATLRRLAEAGDLRLLQLPFSPGDCKAQQQLISQASERLGGAPTLVAGVGPAAATAWRWLAAQQSDQALALSVGFDLATPDCADPLPQRAEHGHWIALWNDNPGDDNARFLREQANGEPRIGALGTPLPTLLADQLQHLLAGQGAAMPVIEHPSAQAADTLTLFYSGDGGWRDLDRDSAAHMAAAGYPVVGIDTLRYYWQHKSPEQSAADLSRLMQQYRDKWHVRRFVLAGYSFGADVLPAIYNRLPASDQQQVDAMLLLAFARSGSFEIAVSGWLGKDGAEAPTGPELRKVPAAKVYCIYGSEEAAESGCTEVGTQVECLQIVGGHHFDGDYAALAQKMLAAIKARQQP</sequence>
<proteinExistence type="predicted"/>
<dbReference type="PIRSF" id="PIRSF029063">
    <property type="entry name" value="IV_sec_VirJ"/>
    <property type="match status" value="1"/>
</dbReference>
<dbReference type="SUPFAM" id="SSF53474">
    <property type="entry name" value="alpha/beta-Hydrolases"/>
    <property type="match status" value="1"/>
</dbReference>
<dbReference type="Proteomes" id="UP000182413">
    <property type="component" value="Unassembled WGS sequence"/>
</dbReference>
<accession>A0A1G7BKR8</accession>
<organism evidence="2 3">
    <name type="scientific">Ectopseudomonas alcaliphila</name>
    <dbReference type="NCBI Taxonomy" id="101564"/>
    <lineage>
        <taxon>Bacteria</taxon>
        <taxon>Pseudomonadati</taxon>
        <taxon>Pseudomonadota</taxon>
        <taxon>Gammaproteobacteria</taxon>
        <taxon>Pseudomonadales</taxon>
        <taxon>Pseudomonadaceae</taxon>
        <taxon>Ectopseudomonas</taxon>
    </lineage>
</organism>
<dbReference type="Gene3D" id="3.40.50.1820">
    <property type="entry name" value="alpha/beta hydrolase"/>
    <property type="match status" value="1"/>
</dbReference>